<dbReference type="PROSITE" id="PS00650">
    <property type="entry name" value="G_PROTEIN_RECEP_F2_2"/>
    <property type="match status" value="1"/>
</dbReference>
<evidence type="ECO:0000256" key="5">
    <source>
        <dbReference type="ARBA" id="ARBA00022989"/>
    </source>
</evidence>
<dbReference type="KEGG" id="clec:106663127"/>
<dbReference type="InterPro" id="IPR036445">
    <property type="entry name" value="GPCR_2_extracell_dom_sf"/>
</dbReference>
<proteinExistence type="inferred from homology"/>
<keyword evidence="4 11" id="KW-0812">Transmembrane</keyword>
<reference evidence="14" key="1">
    <citation type="submission" date="2022-01" db="UniProtKB">
        <authorList>
            <consortium name="EnsemblMetazoa"/>
        </authorList>
    </citation>
    <scope>IDENTIFICATION</scope>
</reference>
<dbReference type="InterPro" id="IPR050332">
    <property type="entry name" value="GPCR_2"/>
</dbReference>
<feature type="transmembrane region" description="Helical" evidence="11">
    <location>
        <begin position="226"/>
        <end position="246"/>
    </location>
</feature>
<feature type="transmembrane region" description="Helical" evidence="11">
    <location>
        <begin position="140"/>
        <end position="162"/>
    </location>
</feature>
<keyword evidence="8" id="KW-0675">Receptor</keyword>
<evidence type="ECO:0000256" key="8">
    <source>
        <dbReference type="ARBA" id="ARBA00023170"/>
    </source>
</evidence>
<dbReference type="Gene3D" id="4.10.1240.10">
    <property type="entry name" value="GPCR, family 2, extracellular hormone receptor domain"/>
    <property type="match status" value="1"/>
</dbReference>
<evidence type="ECO:0000259" key="12">
    <source>
        <dbReference type="PROSITE" id="PS50227"/>
    </source>
</evidence>
<evidence type="ECO:0000256" key="7">
    <source>
        <dbReference type="ARBA" id="ARBA00023136"/>
    </source>
</evidence>
<evidence type="ECO:0000256" key="3">
    <source>
        <dbReference type="ARBA" id="ARBA00022475"/>
    </source>
</evidence>
<dbReference type="InterPro" id="IPR017981">
    <property type="entry name" value="GPCR_2-like_7TM"/>
</dbReference>
<dbReference type="Gene3D" id="1.20.1070.10">
    <property type="entry name" value="Rhodopsin 7-helix transmembrane proteins"/>
    <property type="match status" value="1"/>
</dbReference>
<evidence type="ECO:0000313" key="15">
    <source>
        <dbReference type="Proteomes" id="UP000494040"/>
    </source>
</evidence>
<organism evidence="14 15">
    <name type="scientific">Cimex lectularius</name>
    <name type="common">Bed bug</name>
    <name type="synonym">Acanthia lectularia</name>
    <dbReference type="NCBI Taxonomy" id="79782"/>
    <lineage>
        <taxon>Eukaryota</taxon>
        <taxon>Metazoa</taxon>
        <taxon>Ecdysozoa</taxon>
        <taxon>Arthropoda</taxon>
        <taxon>Hexapoda</taxon>
        <taxon>Insecta</taxon>
        <taxon>Pterygota</taxon>
        <taxon>Neoptera</taxon>
        <taxon>Paraneoptera</taxon>
        <taxon>Hemiptera</taxon>
        <taxon>Heteroptera</taxon>
        <taxon>Panheteroptera</taxon>
        <taxon>Cimicomorpha</taxon>
        <taxon>Cimicidae</taxon>
        <taxon>Cimex</taxon>
    </lineage>
</organism>
<dbReference type="SUPFAM" id="SSF111418">
    <property type="entry name" value="Hormone receptor domain"/>
    <property type="match status" value="1"/>
</dbReference>
<dbReference type="InterPro" id="IPR000832">
    <property type="entry name" value="GPCR_2_secretin-like"/>
</dbReference>
<dbReference type="SMART" id="SM00008">
    <property type="entry name" value="HormR"/>
    <property type="match status" value="1"/>
</dbReference>
<dbReference type="CTD" id="31234"/>
<evidence type="ECO:0008006" key="16">
    <source>
        <dbReference type="Google" id="ProtNLM"/>
    </source>
</evidence>
<keyword evidence="15" id="KW-1185">Reference proteome</keyword>
<feature type="transmembrane region" description="Helical" evidence="11">
    <location>
        <begin position="174"/>
        <end position="190"/>
    </location>
</feature>
<evidence type="ECO:0000259" key="13">
    <source>
        <dbReference type="PROSITE" id="PS50261"/>
    </source>
</evidence>
<evidence type="ECO:0000256" key="1">
    <source>
        <dbReference type="ARBA" id="ARBA00004651"/>
    </source>
</evidence>
<dbReference type="PANTHER" id="PTHR45620">
    <property type="entry name" value="PDF RECEPTOR-LIKE PROTEIN-RELATED"/>
    <property type="match status" value="1"/>
</dbReference>
<comment type="similarity">
    <text evidence="2">Belongs to the G-protein coupled receptor 2 family.</text>
</comment>
<sequence length="439" mass="50019">MDDMDQKCKSYRVPPSMSLTQGAEAADGESCRTSFGNFSADEYCPAVWDKVLCWPPTRRGSVSSLSCPYHLGLDTTRYVTKKCLETGRWEGKGLAGWTNYTPCYSTEMLHLYRKLFSGSSPKDAAEMKIEIAERTRSLEFVGFSVSLAALIVSLVIFSYFRVLKNNRTKIHKNLFVAMITQVVIRLTLYIDQAVIRSKNSRSHGIDNTPILCEAAYVLLEYARTAMFMWMFIEGLYLHNVVTVRVFQEKFHYRLYTGIGWGVPVAMTATWAAISASQMKTKCWWGYNFTIYFWILEGPRVAVILLNFLFLLNIIRVLVVKLRQSRTSEVEQARKAVRAAVVLLPLLGITNLVNMMEAPLDRQVWEFAAWSYTTHFLTSFQGLFVAVLYCFLNGEVRAAVKKSVYIYFLLRPGQFTPRRNSAFVSAACPQPPELPPETRV</sequence>
<keyword evidence="3" id="KW-1003">Cell membrane</keyword>
<dbReference type="Pfam" id="PF02793">
    <property type="entry name" value="HRM"/>
    <property type="match status" value="1"/>
</dbReference>
<dbReference type="AlphaFoldDB" id="A0A8I6RDJ6"/>
<dbReference type="InterPro" id="IPR001879">
    <property type="entry name" value="GPCR_2_extracellular_dom"/>
</dbReference>
<feature type="transmembrane region" description="Helical" evidence="11">
    <location>
        <begin position="290"/>
        <end position="314"/>
    </location>
</feature>
<dbReference type="InterPro" id="IPR017983">
    <property type="entry name" value="GPCR_2_secretin-like_CS"/>
</dbReference>
<dbReference type="GO" id="GO:0005886">
    <property type="term" value="C:plasma membrane"/>
    <property type="evidence" value="ECO:0007669"/>
    <property type="project" value="UniProtKB-SubCell"/>
</dbReference>
<evidence type="ECO:0000256" key="11">
    <source>
        <dbReference type="SAM" id="Phobius"/>
    </source>
</evidence>
<dbReference type="GO" id="GO:0007166">
    <property type="term" value="P:cell surface receptor signaling pathway"/>
    <property type="evidence" value="ECO:0007669"/>
    <property type="project" value="InterPro"/>
</dbReference>
<dbReference type="Proteomes" id="UP000494040">
    <property type="component" value="Unassembled WGS sequence"/>
</dbReference>
<dbReference type="GO" id="GO:0008528">
    <property type="term" value="F:G protein-coupled peptide receptor activity"/>
    <property type="evidence" value="ECO:0007669"/>
    <property type="project" value="TreeGrafter"/>
</dbReference>
<accession>A0A8I6RDJ6</accession>
<keyword evidence="6" id="KW-0297">G-protein coupled receptor</keyword>
<dbReference type="PANTHER" id="PTHR45620:SF17">
    <property type="entry name" value="PDF RECEPTOR"/>
    <property type="match status" value="1"/>
</dbReference>
<name>A0A8I6RDJ6_CIMLE</name>
<evidence type="ECO:0000256" key="4">
    <source>
        <dbReference type="ARBA" id="ARBA00022692"/>
    </source>
</evidence>
<dbReference type="GeneID" id="106663127"/>
<evidence type="ECO:0000256" key="10">
    <source>
        <dbReference type="ARBA" id="ARBA00023224"/>
    </source>
</evidence>
<evidence type="ECO:0000313" key="14">
    <source>
        <dbReference type="EnsemblMetazoa" id="XP_014243204.2"/>
    </source>
</evidence>
<comment type="subcellular location">
    <subcellularLocation>
        <location evidence="1">Cell membrane</location>
        <topology evidence="1">Multi-pass membrane protein</topology>
    </subcellularLocation>
</comment>
<protein>
    <recommendedName>
        <fullName evidence="16">PDF receptor</fullName>
    </recommendedName>
</protein>
<dbReference type="PROSITE" id="PS50227">
    <property type="entry name" value="G_PROTEIN_RECEP_F2_3"/>
    <property type="match status" value="1"/>
</dbReference>
<dbReference type="PROSITE" id="PS50261">
    <property type="entry name" value="G_PROTEIN_RECEP_F2_4"/>
    <property type="match status" value="1"/>
</dbReference>
<feature type="domain" description="G-protein coupled receptors family 2 profile 2" evidence="13">
    <location>
        <begin position="135"/>
        <end position="392"/>
    </location>
</feature>
<dbReference type="OMA" id="LCCRGGN"/>
<dbReference type="RefSeq" id="XP_014243204.2">
    <property type="nucleotide sequence ID" value="XM_014387718.2"/>
</dbReference>
<keyword evidence="9" id="KW-0325">Glycoprotein</keyword>
<dbReference type="PRINTS" id="PR00249">
    <property type="entry name" value="GPCRSECRETIN"/>
</dbReference>
<dbReference type="PROSITE" id="PS00649">
    <property type="entry name" value="G_PROTEIN_RECEP_F2_1"/>
    <property type="match status" value="1"/>
</dbReference>
<evidence type="ECO:0000256" key="2">
    <source>
        <dbReference type="ARBA" id="ARBA00005314"/>
    </source>
</evidence>
<dbReference type="Pfam" id="PF00002">
    <property type="entry name" value="7tm_2"/>
    <property type="match status" value="1"/>
</dbReference>
<feature type="transmembrane region" description="Helical" evidence="11">
    <location>
        <begin position="366"/>
        <end position="391"/>
    </location>
</feature>
<evidence type="ECO:0000256" key="9">
    <source>
        <dbReference type="ARBA" id="ARBA00023180"/>
    </source>
</evidence>
<feature type="domain" description="G-protein coupled receptors family 2 profile 1" evidence="12">
    <location>
        <begin position="30"/>
        <end position="107"/>
    </location>
</feature>
<feature type="transmembrane region" description="Helical" evidence="11">
    <location>
        <begin position="258"/>
        <end position="278"/>
    </location>
</feature>
<evidence type="ECO:0000256" key="6">
    <source>
        <dbReference type="ARBA" id="ARBA00023040"/>
    </source>
</evidence>
<dbReference type="OrthoDB" id="5967113at2759"/>
<keyword evidence="7 11" id="KW-0472">Membrane</keyword>
<feature type="transmembrane region" description="Helical" evidence="11">
    <location>
        <begin position="335"/>
        <end position="354"/>
    </location>
</feature>
<dbReference type="GO" id="GO:0007188">
    <property type="term" value="P:adenylate cyclase-modulating G protein-coupled receptor signaling pathway"/>
    <property type="evidence" value="ECO:0007669"/>
    <property type="project" value="TreeGrafter"/>
</dbReference>
<dbReference type="EnsemblMetazoa" id="XM_014387718.2">
    <property type="protein sequence ID" value="XP_014243204.2"/>
    <property type="gene ID" value="LOC106663127"/>
</dbReference>
<keyword evidence="10" id="KW-0807">Transducer</keyword>
<keyword evidence="5 11" id="KW-1133">Transmembrane helix</keyword>